<evidence type="ECO:0000256" key="6">
    <source>
        <dbReference type="ARBA" id="ARBA00022605"/>
    </source>
</evidence>
<evidence type="ECO:0000256" key="8">
    <source>
        <dbReference type="ARBA" id="ARBA00022857"/>
    </source>
</evidence>
<comment type="catalytic activity">
    <reaction evidence="11">
        <text>L-homoserine + NADP(+) = L-aspartate 4-semialdehyde + NADPH + H(+)</text>
        <dbReference type="Rhea" id="RHEA:15761"/>
        <dbReference type="ChEBI" id="CHEBI:15378"/>
        <dbReference type="ChEBI" id="CHEBI:57476"/>
        <dbReference type="ChEBI" id="CHEBI:57783"/>
        <dbReference type="ChEBI" id="CHEBI:58349"/>
        <dbReference type="ChEBI" id="CHEBI:537519"/>
        <dbReference type="EC" id="1.1.1.3"/>
    </reaction>
</comment>
<evidence type="ECO:0000256" key="10">
    <source>
        <dbReference type="ARBA" id="ARBA00023167"/>
    </source>
</evidence>
<comment type="pathway">
    <text evidence="1 11">Amino-acid biosynthesis; L-threonine biosynthesis; L-threonine from L-aspartate: step 3/5.</text>
</comment>
<keyword evidence="10 11" id="KW-0486">Methionine biosynthesis</keyword>
<dbReference type="InterPro" id="IPR002912">
    <property type="entry name" value="ACT_dom"/>
</dbReference>
<dbReference type="EMBL" id="JANURM010000016">
    <property type="protein sequence ID" value="MDL0089613.1"/>
    <property type="molecule type" value="Genomic_DNA"/>
</dbReference>
<dbReference type="EC" id="1.1.1.3" evidence="4 11"/>
<accession>A0ABT7HSM6</accession>
<dbReference type="Pfam" id="PF01842">
    <property type="entry name" value="ACT"/>
    <property type="match status" value="1"/>
</dbReference>
<dbReference type="PANTHER" id="PTHR43331:SF1">
    <property type="entry name" value="HOMOSERINE DEHYDROGENASE"/>
    <property type="match status" value="1"/>
</dbReference>
<evidence type="ECO:0000256" key="7">
    <source>
        <dbReference type="ARBA" id="ARBA00022697"/>
    </source>
</evidence>
<dbReference type="InterPro" id="IPR005106">
    <property type="entry name" value="Asp/hSer_DH_NAD-bd"/>
</dbReference>
<dbReference type="Gene3D" id="3.30.360.10">
    <property type="entry name" value="Dihydrodipicolinate Reductase, domain 2"/>
    <property type="match status" value="1"/>
</dbReference>
<keyword evidence="15" id="KW-1185">Reference proteome</keyword>
<dbReference type="NCBIfam" id="NF004976">
    <property type="entry name" value="PRK06349.1"/>
    <property type="match status" value="1"/>
</dbReference>
<dbReference type="Pfam" id="PF00742">
    <property type="entry name" value="Homoserine_dh"/>
    <property type="match status" value="1"/>
</dbReference>
<keyword evidence="7 11" id="KW-0791">Threonine biosynthesis</keyword>
<dbReference type="CDD" id="cd04881">
    <property type="entry name" value="ACT_HSDH-Hom"/>
    <property type="match status" value="1"/>
</dbReference>
<dbReference type="SUPFAM" id="SSF55021">
    <property type="entry name" value="ACT-like"/>
    <property type="match status" value="1"/>
</dbReference>
<comment type="pathway">
    <text evidence="2 11">Amino-acid biosynthesis; L-methionine biosynthesis via de novo pathway; L-homoserine from L-aspartate: step 3/3.</text>
</comment>
<dbReference type="InterPro" id="IPR036291">
    <property type="entry name" value="NAD(P)-bd_dom_sf"/>
</dbReference>
<comment type="caution">
    <text evidence="14">The sequence shown here is derived from an EMBL/GenBank/DDBJ whole genome shotgun (WGS) entry which is preliminary data.</text>
</comment>
<name>A0ABT7HSM6_9BACT</name>
<dbReference type="Gene3D" id="3.40.50.720">
    <property type="entry name" value="NAD(P)-binding Rossmann-like Domain"/>
    <property type="match status" value="1"/>
</dbReference>
<evidence type="ECO:0000256" key="9">
    <source>
        <dbReference type="ARBA" id="ARBA00023002"/>
    </source>
</evidence>
<organism evidence="14 15">
    <name type="scientific">Campylobacter gastrosuis</name>
    <dbReference type="NCBI Taxonomy" id="2974576"/>
    <lineage>
        <taxon>Bacteria</taxon>
        <taxon>Pseudomonadati</taxon>
        <taxon>Campylobacterota</taxon>
        <taxon>Epsilonproteobacteria</taxon>
        <taxon>Campylobacterales</taxon>
        <taxon>Campylobacteraceae</taxon>
        <taxon>Campylobacter</taxon>
    </lineage>
</organism>
<evidence type="ECO:0000256" key="11">
    <source>
        <dbReference type="RuleBase" id="RU000579"/>
    </source>
</evidence>
<keyword evidence="6 11" id="KW-0028">Amino-acid biosynthesis</keyword>
<dbReference type="RefSeq" id="WP_284938312.1">
    <property type="nucleotide sequence ID" value="NZ_JANURM010000016.1"/>
</dbReference>
<evidence type="ECO:0000313" key="15">
    <source>
        <dbReference type="Proteomes" id="UP001173801"/>
    </source>
</evidence>
<evidence type="ECO:0000256" key="1">
    <source>
        <dbReference type="ARBA" id="ARBA00005056"/>
    </source>
</evidence>
<dbReference type="Pfam" id="PF03447">
    <property type="entry name" value="NAD_binding_3"/>
    <property type="match status" value="1"/>
</dbReference>
<reference evidence="14" key="1">
    <citation type="submission" date="2022-08" db="EMBL/GenBank/DDBJ databases">
        <authorList>
            <person name="Wang H."/>
        </authorList>
    </citation>
    <scope>NUCLEOTIDE SEQUENCE</scope>
    <source>
        <strain evidence="14">PS10</strain>
    </source>
</reference>
<dbReference type="Proteomes" id="UP001173801">
    <property type="component" value="Unassembled WGS sequence"/>
</dbReference>
<comment type="similarity">
    <text evidence="3 12">Belongs to the homoserine dehydrogenase family.</text>
</comment>
<dbReference type="PROSITE" id="PS51671">
    <property type="entry name" value="ACT"/>
    <property type="match status" value="1"/>
</dbReference>
<dbReference type="PROSITE" id="PS01042">
    <property type="entry name" value="HOMOSER_DHGENASE"/>
    <property type="match status" value="1"/>
</dbReference>
<feature type="domain" description="ACT" evidence="13">
    <location>
        <begin position="340"/>
        <end position="421"/>
    </location>
</feature>
<dbReference type="InterPro" id="IPR001342">
    <property type="entry name" value="HDH_cat"/>
</dbReference>
<dbReference type="Gene3D" id="3.30.70.260">
    <property type="match status" value="1"/>
</dbReference>
<evidence type="ECO:0000256" key="12">
    <source>
        <dbReference type="RuleBase" id="RU004171"/>
    </source>
</evidence>
<gene>
    <name evidence="14" type="ORF">NYG85_09610</name>
</gene>
<dbReference type="InterPro" id="IPR016204">
    <property type="entry name" value="HDH"/>
</dbReference>
<evidence type="ECO:0000313" key="14">
    <source>
        <dbReference type="EMBL" id="MDL0089613.1"/>
    </source>
</evidence>
<protein>
    <recommendedName>
        <fullName evidence="5 11">Homoserine dehydrogenase</fullName>
        <ecNumber evidence="4 11">1.1.1.3</ecNumber>
    </recommendedName>
</protein>
<dbReference type="PIRSF" id="PIRSF000098">
    <property type="entry name" value="Homoser_dehydrog"/>
    <property type="match status" value="1"/>
</dbReference>
<evidence type="ECO:0000256" key="4">
    <source>
        <dbReference type="ARBA" id="ARBA00013213"/>
    </source>
</evidence>
<dbReference type="InterPro" id="IPR045865">
    <property type="entry name" value="ACT-like_dom_sf"/>
</dbReference>
<dbReference type="InterPro" id="IPR019811">
    <property type="entry name" value="HDH_CS"/>
</dbReference>
<proteinExistence type="inferred from homology"/>
<evidence type="ECO:0000256" key="5">
    <source>
        <dbReference type="ARBA" id="ARBA00013376"/>
    </source>
</evidence>
<dbReference type="PANTHER" id="PTHR43331">
    <property type="entry name" value="HOMOSERINE DEHYDROGENASE"/>
    <property type="match status" value="1"/>
</dbReference>
<evidence type="ECO:0000256" key="2">
    <source>
        <dbReference type="ARBA" id="ARBA00005062"/>
    </source>
</evidence>
<keyword evidence="9 11" id="KW-0560">Oxidoreductase</keyword>
<evidence type="ECO:0000256" key="3">
    <source>
        <dbReference type="ARBA" id="ARBA00006753"/>
    </source>
</evidence>
<sequence length="421" mass="45978">MNVAILGVGVVGEQVAKILVQNAELIKARSGKEIRPVIGVVRNLDKKRDVSIPLTTDIDAVLARDDIDVFIELMGGVDEPYRVVSEILKRKKAIVTANKALLAYHRYELEKIASTTPFGFEASVAGGIPIIKTLREGLSANHIFGIEGIMNGTSNYILTSMMRGGASFSDALKKAQELGYAEADPTFDIGGFDAAHKLLILASIAYGVNLKPEQILIEGIDRINKADIFFANDFDYTIKLLGIAKRGENSVELRVHPTLVPKDKMIAKVDGVMNAISVKGDAVGETMFYGAGAGGAATASAVISDLIDIARGVNPPMLGYKSPLKPLTLLNSDEIKTKYYLRLSVDDRLGVLAKITNLMSENSLSIDSFLQKPRQNLEQNEPATLFFTTHLSREADVKRVINLLKTQDFIKEEPFMLRIED</sequence>
<reference evidence="14" key="2">
    <citation type="journal article" date="2023" name="Microorganisms">
        <title>Isolation and Genomic Characteristics of Cat-Borne Campylobacter felis sp. nov. and Sheep-Borne Campylobacter ovis sp. nov.</title>
        <authorList>
            <person name="Wang H."/>
            <person name="Li Y."/>
            <person name="Gu Y."/>
            <person name="Zhou G."/>
            <person name="Chen X."/>
            <person name="Zhang X."/>
            <person name="Shao Z."/>
            <person name="Zhang J."/>
            <person name="Zhang M."/>
        </authorList>
    </citation>
    <scope>NUCLEOTIDE SEQUENCE</scope>
    <source>
        <strain evidence="14">PS10</strain>
    </source>
</reference>
<keyword evidence="8 11" id="KW-0521">NADP</keyword>
<dbReference type="SUPFAM" id="SSF51735">
    <property type="entry name" value="NAD(P)-binding Rossmann-fold domains"/>
    <property type="match status" value="1"/>
</dbReference>
<dbReference type="SUPFAM" id="SSF55347">
    <property type="entry name" value="Glyceraldehyde-3-phosphate dehydrogenase-like, C-terminal domain"/>
    <property type="match status" value="1"/>
</dbReference>
<evidence type="ECO:0000259" key="13">
    <source>
        <dbReference type="PROSITE" id="PS51671"/>
    </source>
</evidence>